<sequence>MSQLQWIVDEYDAGVRQDHLLLLDLVDLTATVHVFNNTFIYSGLYSDPNARDIAVRITYIPLRFNTNLSANARRVIEALIEQYFRVSSVTIVSSGKVLLDSGIELFLSRSDINAFMEEINPMRYSRGHILVGWNIPPQDDMIQVLGWTILVVNPRNELTPETITRQENFTLLERMSNPGDDIIAPYSRDQYELHSEYLGYEFTVIDSSCILKGKDPLDARITYFLIKFLLRDTEANVIYSNQFTRNQRDQANQFTRNQRDQANQFTRNQRDQANQFTSSTQPARVPNDLENEDSNTYFIITWPRDSEPGDIRLKYMNSARLLNSNIPDTINGTFEDIVKSLAQNFVYSLIERLTAESAWGGRINASDNGVKVYSILYNDVWYNITLPPNEAYFDTVNPEEQPIDPGVDITFLEVGELSVSQ</sequence>
<organism evidence="2">
    <name type="scientific">viral metagenome</name>
    <dbReference type="NCBI Taxonomy" id="1070528"/>
    <lineage>
        <taxon>unclassified sequences</taxon>
        <taxon>metagenomes</taxon>
        <taxon>organismal metagenomes</taxon>
    </lineage>
</organism>
<evidence type="ECO:0000256" key="1">
    <source>
        <dbReference type="SAM" id="MobiDB-lite"/>
    </source>
</evidence>
<name>A0A6C0BKU1_9ZZZZ</name>
<reference evidence="2" key="1">
    <citation type="journal article" date="2020" name="Nature">
        <title>Giant virus diversity and host interactions through global metagenomics.</title>
        <authorList>
            <person name="Schulz F."/>
            <person name="Roux S."/>
            <person name="Paez-Espino D."/>
            <person name="Jungbluth S."/>
            <person name="Walsh D.A."/>
            <person name="Denef V.J."/>
            <person name="McMahon K.D."/>
            <person name="Konstantinidis K.T."/>
            <person name="Eloe-Fadrosh E.A."/>
            <person name="Kyrpides N.C."/>
            <person name="Woyke T."/>
        </authorList>
    </citation>
    <scope>NUCLEOTIDE SEQUENCE</scope>
    <source>
        <strain evidence="2">GVMAG-M-3300017651-5</strain>
    </source>
</reference>
<dbReference type="EMBL" id="MN739194">
    <property type="protein sequence ID" value="QHS92985.1"/>
    <property type="molecule type" value="Genomic_DNA"/>
</dbReference>
<accession>A0A6C0BKU1</accession>
<dbReference type="AlphaFoldDB" id="A0A6C0BKU1"/>
<feature type="compositionally biased region" description="Polar residues" evidence="1">
    <location>
        <begin position="266"/>
        <end position="282"/>
    </location>
</feature>
<protein>
    <submittedName>
        <fullName evidence="2">Uncharacterized protein</fullName>
    </submittedName>
</protein>
<evidence type="ECO:0000313" key="2">
    <source>
        <dbReference type="EMBL" id="QHS92985.1"/>
    </source>
</evidence>
<feature type="region of interest" description="Disordered" evidence="1">
    <location>
        <begin position="266"/>
        <end position="290"/>
    </location>
</feature>
<proteinExistence type="predicted"/>